<reference evidence="10 11" key="1">
    <citation type="journal article" date="2020" name="bioRxiv">
        <title>Sequence and annotation of 42 cannabis genomes reveals extensive copy number variation in cannabinoid synthesis and pathogen resistance genes.</title>
        <authorList>
            <person name="Mckernan K.J."/>
            <person name="Helbert Y."/>
            <person name="Kane L.T."/>
            <person name="Ebling H."/>
            <person name="Zhang L."/>
            <person name="Liu B."/>
            <person name="Eaton Z."/>
            <person name="Mclaughlin S."/>
            <person name="Kingan S."/>
            <person name="Baybayan P."/>
            <person name="Concepcion G."/>
            <person name="Jordan M."/>
            <person name="Riva A."/>
            <person name="Barbazuk W."/>
            <person name="Harkins T."/>
        </authorList>
    </citation>
    <scope>NUCLEOTIDE SEQUENCE [LARGE SCALE GENOMIC DNA]</scope>
    <source>
        <strain evidence="10 11">cv. Jamaican Lion 4</strain>
        <strain evidence="9">Father</strain>
        <strain evidence="8">Mother</strain>
        <tissue evidence="8">Leaf</tissue>
    </source>
</reference>
<dbReference type="GO" id="GO:0009414">
    <property type="term" value="P:response to water deprivation"/>
    <property type="evidence" value="ECO:0007669"/>
    <property type="project" value="TreeGrafter"/>
</dbReference>
<feature type="binding site" evidence="6">
    <location>
        <position position="219"/>
    </location>
    <ligand>
        <name>Ca(2+)</name>
        <dbReference type="ChEBI" id="CHEBI:29108"/>
        <label>1</label>
    </ligand>
</feature>
<evidence type="ECO:0000256" key="6">
    <source>
        <dbReference type="PIRSR" id="PIRSR609118-1"/>
    </source>
</evidence>
<dbReference type="InterPro" id="IPR001464">
    <property type="entry name" value="Annexin"/>
</dbReference>
<feature type="binding site" evidence="6">
    <location>
        <position position="217"/>
    </location>
    <ligand>
        <name>Ca(2+)</name>
        <dbReference type="ChEBI" id="CHEBI:29108"/>
        <label>1</label>
    </ligand>
</feature>
<dbReference type="SUPFAM" id="SSF47874">
    <property type="entry name" value="Annexin"/>
    <property type="match status" value="1"/>
</dbReference>
<protein>
    <recommendedName>
        <fullName evidence="7">Annexin</fullName>
    </recommendedName>
</protein>
<dbReference type="PANTHER" id="PTHR10502">
    <property type="entry name" value="ANNEXIN"/>
    <property type="match status" value="1"/>
</dbReference>
<dbReference type="FunFam" id="1.10.220.10:FF:000001">
    <property type="entry name" value="Annexin"/>
    <property type="match status" value="1"/>
</dbReference>
<feature type="binding site" evidence="6">
    <location>
        <position position="267"/>
    </location>
    <ligand>
        <name>Ca(2+)</name>
        <dbReference type="ChEBI" id="CHEBI:29108"/>
        <label>1</label>
    </ligand>
</feature>
<gene>
    <name evidence="8" type="ORF">F8388_020174</name>
    <name evidence="9" type="ORF">G4B88_023267</name>
</gene>
<dbReference type="SMART" id="SM00335">
    <property type="entry name" value="ANX"/>
    <property type="match status" value="3"/>
</dbReference>
<keyword evidence="3 6" id="KW-0106">Calcium</keyword>
<sequence length="279" mass="31688">MATLTVPSVVPSPVEDAEQLRKAFEALDSEISGDFQRALLLWTMEPAERDAYLAYESTKRFTSNQWVLVEIATTRSTHELILVRKAYHDRYKKCIEEDVAHHTHGDIRKLLLPLVSTLRYEGDEVNTTLAKAEAKILREKVTDNACNDDDFIRILCTRSKAQLNATLNHYNNSYGNSISKDLKADGSKDEYLKLLRAVITCLTTPEKYFEKVLRQAINKVGTDEWALTRVITTRAEVDLCRIKEEYHRRNSVPLATAIAKDTSGDYEKLLIELTGHGNA</sequence>
<feature type="binding site" evidence="6">
    <location>
        <position position="221"/>
    </location>
    <ligand>
        <name>Ca(2+)</name>
        <dbReference type="ChEBI" id="CHEBI:29108"/>
        <label>1</label>
    </ligand>
</feature>
<keyword evidence="11" id="KW-1185">Reference proteome</keyword>
<feature type="binding site" evidence="6">
    <location>
        <position position="259"/>
    </location>
    <ligand>
        <name>Ca(2+)</name>
        <dbReference type="ChEBI" id="CHEBI:29108"/>
        <label>1</label>
    </ligand>
</feature>
<dbReference type="InterPro" id="IPR018252">
    <property type="entry name" value="Annexin_repeat_CS"/>
</dbReference>
<evidence type="ECO:0000256" key="5">
    <source>
        <dbReference type="ARBA" id="ARBA00023302"/>
    </source>
</evidence>
<dbReference type="Gene3D" id="1.10.220.10">
    <property type="entry name" value="Annexin"/>
    <property type="match status" value="3"/>
</dbReference>
<evidence type="ECO:0000313" key="10">
    <source>
        <dbReference type="Proteomes" id="UP000525078"/>
    </source>
</evidence>
<dbReference type="PRINTS" id="PR01814">
    <property type="entry name" value="ANNEXINPLANT"/>
</dbReference>
<evidence type="ECO:0000256" key="2">
    <source>
        <dbReference type="ARBA" id="ARBA00022737"/>
    </source>
</evidence>
<dbReference type="FunFam" id="1.10.220.10:FF:000006">
    <property type="entry name" value="Annexin"/>
    <property type="match status" value="1"/>
</dbReference>
<evidence type="ECO:0000256" key="7">
    <source>
        <dbReference type="RuleBase" id="RU003540"/>
    </source>
</evidence>
<keyword evidence="5 7" id="KW-0111">Calcium/phospholipid-binding</keyword>
<dbReference type="GO" id="GO:0009651">
    <property type="term" value="P:response to salt stress"/>
    <property type="evidence" value="ECO:0007669"/>
    <property type="project" value="TreeGrafter"/>
</dbReference>
<dbReference type="GO" id="GO:0005509">
    <property type="term" value="F:calcium ion binding"/>
    <property type="evidence" value="ECO:0007669"/>
    <property type="project" value="InterPro"/>
</dbReference>
<dbReference type="GO" id="GO:0005544">
    <property type="term" value="F:calcium-dependent phospholipid binding"/>
    <property type="evidence" value="ECO:0007669"/>
    <property type="project" value="UniProtKB-KW"/>
</dbReference>
<evidence type="ECO:0000313" key="9">
    <source>
        <dbReference type="EMBL" id="KAF4400474.1"/>
    </source>
</evidence>
<dbReference type="GO" id="GO:0005737">
    <property type="term" value="C:cytoplasm"/>
    <property type="evidence" value="ECO:0007669"/>
    <property type="project" value="TreeGrafter"/>
</dbReference>
<comment type="similarity">
    <text evidence="7">Belongs to the annexin family.</text>
</comment>
<dbReference type="GO" id="GO:0009409">
    <property type="term" value="P:response to cold"/>
    <property type="evidence" value="ECO:0007669"/>
    <property type="project" value="TreeGrafter"/>
</dbReference>
<dbReference type="AlphaFoldDB" id="A0A7J6FIZ7"/>
<feature type="binding site" evidence="6">
    <location>
        <position position="262"/>
    </location>
    <ligand>
        <name>Ca(2+)</name>
        <dbReference type="ChEBI" id="CHEBI:29108"/>
        <label>1</label>
    </ligand>
</feature>
<dbReference type="GO" id="GO:0009408">
    <property type="term" value="P:response to heat"/>
    <property type="evidence" value="ECO:0007669"/>
    <property type="project" value="TreeGrafter"/>
</dbReference>
<comment type="domain">
    <text evidence="7">A pair of annexin repeats may form one binding site for calcium and phospholipid.</text>
</comment>
<dbReference type="Pfam" id="PF00191">
    <property type="entry name" value="Annexin"/>
    <property type="match status" value="3"/>
</dbReference>
<keyword evidence="4 7" id="KW-0041">Annexin</keyword>
<dbReference type="EMBL" id="JAATIQ010000017">
    <property type="protein sequence ID" value="KAF4400474.1"/>
    <property type="molecule type" value="Genomic_DNA"/>
</dbReference>
<evidence type="ECO:0000313" key="11">
    <source>
        <dbReference type="Proteomes" id="UP000583929"/>
    </source>
</evidence>
<dbReference type="PROSITE" id="PS00223">
    <property type="entry name" value="ANNEXIN_1"/>
    <property type="match status" value="1"/>
</dbReference>
<evidence type="ECO:0000256" key="3">
    <source>
        <dbReference type="ARBA" id="ARBA00022837"/>
    </source>
</evidence>
<dbReference type="InterPro" id="IPR009118">
    <property type="entry name" value="AnnexinD_plant"/>
</dbReference>
<dbReference type="InterPro" id="IPR037104">
    <property type="entry name" value="Annexin_sf"/>
</dbReference>
<feature type="binding site" evidence="6">
    <location>
        <position position="261"/>
    </location>
    <ligand>
        <name>Ca(2+)</name>
        <dbReference type="ChEBI" id="CHEBI:29108"/>
        <label>1</label>
    </ligand>
</feature>
<dbReference type="PRINTS" id="PR00196">
    <property type="entry name" value="ANNEXIN"/>
</dbReference>
<evidence type="ECO:0000313" key="8">
    <source>
        <dbReference type="EMBL" id="KAF4370588.1"/>
    </source>
</evidence>
<keyword evidence="1 6" id="KW-0479">Metal-binding</keyword>
<dbReference type="GO" id="GO:0005886">
    <property type="term" value="C:plasma membrane"/>
    <property type="evidence" value="ECO:0007669"/>
    <property type="project" value="TreeGrafter"/>
</dbReference>
<dbReference type="Proteomes" id="UP000525078">
    <property type="component" value="Unassembled WGS sequence"/>
</dbReference>
<proteinExistence type="inferred from homology"/>
<comment type="caution">
    <text evidence="8">The sequence shown here is derived from an EMBL/GenBank/DDBJ whole genome shotgun (WGS) entry which is preliminary data.</text>
</comment>
<name>A0A7J6FIZ7_CANSA</name>
<keyword evidence="2 7" id="KW-0677">Repeat</keyword>
<evidence type="ECO:0000256" key="1">
    <source>
        <dbReference type="ARBA" id="ARBA00022723"/>
    </source>
</evidence>
<dbReference type="PROSITE" id="PS51897">
    <property type="entry name" value="ANNEXIN_2"/>
    <property type="match status" value="3"/>
</dbReference>
<dbReference type="GO" id="GO:0001786">
    <property type="term" value="F:phosphatidylserine binding"/>
    <property type="evidence" value="ECO:0007669"/>
    <property type="project" value="TreeGrafter"/>
</dbReference>
<feature type="binding site" evidence="6">
    <location>
        <position position="30"/>
    </location>
    <ligand>
        <name>Ca(2+)</name>
        <dbReference type="ChEBI" id="CHEBI:29108"/>
        <label>1</label>
    </ligand>
</feature>
<dbReference type="FunFam" id="1.10.220.10:FF:000009">
    <property type="entry name" value="Annexin"/>
    <property type="match status" value="1"/>
</dbReference>
<organism evidence="8 10">
    <name type="scientific">Cannabis sativa</name>
    <name type="common">Hemp</name>
    <name type="synonym">Marijuana</name>
    <dbReference type="NCBI Taxonomy" id="3483"/>
    <lineage>
        <taxon>Eukaryota</taxon>
        <taxon>Viridiplantae</taxon>
        <taxon>Streptophyta</taxon>
        <taxon>Embryophyta</taxon>
        <taxon>Tracheophyta</taxon>
        <taxon>Spermatophyta</taxon>
        <taxon>Magnoliopsida</taxon>
        <taxon>eudicotyledons</taxon>
        <taxon>Gunneridae</taxon>
        <taxon>Pentapetalae</taxon>
        <taxon>rosids</taxon>
        <taxon>fabids</taxon>
        <taxon>Rosales</taxon>
        <taxon>Cannabaceae</taxon>
        <taxon>Cannabis</taxon>
    </lineage>
</organism>
<dbReference type="Proteomes" id="UP000583929">
    <property type="component" value="Unassembled WGS sequence"/>
</dbReference>
<dbReference type="EMBL" id="JAATIP010000117">
    <property type="protein sequence ID" value="KAF4370588.1"/>
    <property type="molecule type" value="Genomic_DNA"/>
</dbReference>
<dbReference type="PANTHER" id="PTHR10502:SF220">
    <property type="entry name" value="ANNEXIN D2"/>
    <property type="match status" value="1"/>
</dbReference>
<evidence type="ECO:0000256" key="4">
    <source>
        <dbReference type="ARBA" id="ARBA00023216"/>
    </source>
</evidence>
<dbReference type="InterPro" id="IPR018502">
    <property type="entry name" value="Annexin_repeat"/>
</dbReference>
<accession>A0A7J6FIZ7</accession>